<feature type="chain" id="PRO_5022755877" description="Secreted protein" evidence="1">
    <location>
        <begin position="27"/>
        <end position="86"/>
    </location>
</feature>
<evidence type="ECO:0008006" key="4">
    <source>
        <dbReference type="Google" id="ProtNLM"/>
    </source>
</evidence>
<keyword evidence="3" id="KW-1185">Reference proteome</keyword>
<proteinExistence type="predicted"/>
<dbReference type="EMBL" id="ML213601">
    <property type="protein sequence ID" value="TFK39039.1"/>
    <property type="molecule type" value="Genomic_DNA"/>
</dbReference>
<protein>
    <recommendedName>
        <fullName evidence="4">Secreted protein</fullName>
    </recommendedName>
</protein>
<organism evidence="2 3">
    <name type="scientific">Crucibulum laeve</name>
    <dbReference type="NCBI Taxonomy" id="68775"/>
    <lineage>
        <taxon>Eukaryota</taxon>
        <taxon>Fungi</taxon>
        <taxon>Dikarya</taxon>
        <taxon>Basidiomycota</taxon>
        <taxon>Agaricomycotina</taxon>
        <taxon>Agaricomycetes</taxon>
        <taxon>Agaricomycetidae</taxon>
        <taxon>Agaricales</taxon>
        <taxon>Agaricineae</taxon>
        <taxon>Nidulariaceae</taxon>
        <taxon>Crucibulum</taxon>
    </lineage>
</organism>
<evidence type="ECO:0000313" key="2">
    <source>
        <dbReference type="EMBL" id="TFK39039.1"/>
    </source>
</evidence>
<keyword evidence="1" id="KW-0732">Signal</keyword>
<gene>
    <name evidence="2" type="ORF">BDQ12DRAFT_682909</name>
</gene>
<accession>A0A5C3M0U1</accession>
<dbReference type="AlphaFoldDB" id="A0A5C3M0U1"/>
<evidence type="ECO:0000256" key="1">
    <source>
        <dbReference type="SAM" id="SignalP"/>
    </source>
</evidence>
<reference evidence="2 3" key="1">
    <citation type="journal article" date="2019" name="Nat. Ecol. Evol.">
        <title>Megaphylogeny resolves global patterns of mushroom evolution.</title>
        <authorList>
            <person name="Varga T."/>
            <person name="Krizsan K."/>
            <person name="Foldi C."/>
            <person name="Dima B."/>
            <person name="Sanchez-Garcia M."/>
            <person name="Sanchez-Ramirez S."/>
            <person name="Szollosi G.J."/>
            <person name="Szarkandi J.G."/>
            <person name="Papp V."/>
            <person name="Albert L."/>
            <person name="Andreopoulos W."/>
            <person name="Angelini C."/>
            <person name="Antonin V."/>
            <person name="Barry K.W."/>
            <person name="Bougher N.L."/>
            <person name="Buchanan P."/>
            <person name="Buyck B."/>
            <person name="Bense V."/>
            <person name="Catcheside P."/>
            <person name="Chovatia M."/>
            <person name="Cooper J."/>
            <person name="Damon W."/>
            <person name="Desjardin D."/>
            <person name="Finy P."/>
            <person name="Geml J."/>
            <person name="Haridas S."/>
            <person name="Hughes K."/>
            <person name="Justo A."/>
            <person name="Karasinski D."/>
            <person name="Kautmanova I."/>
            <person name="Kiss B."/>
            <person name="Kocsube S."/>
            <person name="Kotiranta H."/>
            <person name="LaButti K.M."/>
            <person name="Lechner B.E."/>
            <person name="Liimatainen K."/>
            <person name="Lipzen A."/>
            <person name="Lukacs Z."/>
            <person name="Mihaltcheva S."/>
            <person name="Morgado L.N."/>
            <person name="Niskanen T."/>
            <person name="Noordeloos M.E."/>
            <person name="Ohm R.A."/>
            <person name="Ortiz-Santana B."/>
            <person name="Ovrebo C."/>
            <person name="Racz N."/>
            <person name="Riley R."/>
            <person name="Savchenko A."/>
            <person name="Shiryaev A."/>
            <person name="Soop K."/>
            <person name="Spirin V."/>
            <person name="Szebenyi C."/>
            <person name="Tomsovsky M."/>
            <person name="Tulloss R.E."/>
            <person name="Uehling J."/>
            <person name="Grigoriev I.V."/>
            <person name="Vagvolgyi C."/>
            <person name="Papp T."/>
            <person name="Martin F.M."/>
            <person name="Miettinen O."/>
            <person name="Hibbett D.S."/>
            <person name="Nagy L.G."/>
        </authorList>
    </citation>
    <scope>NUCLEOTIDE SEQUENCE [LARGE SCALE GENOMIC DNA]</scope>
    <source>
        <strain evidence="2 3">CBS 166.37</strain>
    </source>
</reference>
<evidence type="ECO:0000313" key="3">
    <source>
        <dbReference type="Proteomes" id="UP000308652"/>
    </source>
</evidence>
<dbReference type="Proteomes" id="UP000308652">
    <property type="component" value="Unassembled WGS sequence"/>
</dbReference>
<feature type="signal peptide" evidence="1">
    <location>
        <begin position="1"/>
        <end position="26"/>
    </location>
</feature>
<sequence>MTLSHGLSYLFPLRFVLISLSCLSRTYPPFHLCIHSPLHPHLTASLTPVHPLSVHAHPHTKRTLYHPTIPFNYARMFLFSVCFSVF</sequence>
<name>A0A5C3M0U1_9AGAR</name>